<keyword evidence="4" id="KW-0539">Nucleus</keyword>
<dbReference type="SUPFAM" id="SSF46785">
    <property type="entry name" value="Winged helix' DNA-binding domain"/>
    <property type="match status" value="1"/>
</dbReference>
<organism evidence="8">
    <name type="scientific">Drosophila persimilis</name>
    <name type="common">Fruit fly</name>
    <dbReference type="NCBI Taxonomy" id="7234"/>
    <lineage>
        <taxon>Eukaryota</taxon>
        <taxon>Metazoa</taxon>
        <taxon>Ecdysozoa</taxon>
        <taxon>Arthropoda</taxon>
        <taxon>Hexapoda</taxon>
        <taxon>Insecta</taxon>
        <taxon>Pterygota</taxon>
        <taxon>Neoptera</taxon>
        <taxon>Endopterygota</taxon>
        <taxon>Diptera</taxon>
        <taxon>Brachycera</taxon>
        <taxon>Muscomorpha</taxon>
        <taxon>Ephydroidea</taxon>
        <taxon>Drosophilidae</taxon>
        <taxon>Drosophila</taxon>
        <taxon>Sophophora</taxon>
    </lineage>
</organism>
<feature type="region of interest" description="Disordered" evidence="5">
    <location>
        <begin position="407"/>
        <end position="462"/>
    </location>
</feature>
<dbReference type="GO" id="GO:0005634">
    <property type="term" value="C:nucleus"/>
    <property type="evidence" value="ECO:0007669"/>
    <property type="project" value="UniProtKB-SubCell"/>
</dbReference>
<evidence type="ECO:0000313" key="8">
    <source>
        <dbReference type="Proteomes" id="UP000008744"/>
    </source>
</evidence>
<evidence type="ECO:0000256" key="3">
    <source>
        <dbReference type="ARBA" id="ARBA00023125"/>
    </source>
</evidence>
<dbReference type="OMA" id="GQAPDYA"/>
<evidence type="ECO:0000313" key="7">
    <source>
        <dbReference type="EMBL" id="EDW35911.1"/>
    </source>
</evidence>
<proteinExistence type="inferred from homology"/>
<dbReference type="HOGENOM" id="CLU_458755_0_0_1"/>
<dbReference type="KEGG" id="dpe:6592590"/>
<name>B4GHE1_DROPE</name>
<evidence type="ECO:0000256" key="4">
    <source>
        <dbReference type="ARBA" id="ARBA00023242"/>
    </source>
</evidence>
<feature type="compositionally biased region" description="Basic and acidic residues" evidence="5">
    <location>
        <begin position="506"/>
        <end position="520"/>
    </location>
</feature>
<keyword evidence="8" id="KW-1185">Reference proteome</keyword>
<dbReference type="OrthoDB" id="6418155at2759"/>
<dbReference type="Gene3D" id="1.10.10.10">
    <property type="entry name" value="Winged helix-like DNA-binding domain superfamily/Winged helix DNA-binding domain"/>
    <property type="match status" value="1"/>
</dbReference>
<dbReference type="InterPro" id="IPR036390">
    <property type="entry name" value="WH_DNA-bd_sf"/>
</dbReference>
<dbReference type="GO" id="GO:0043565">
    <property type="term" value="F:sequence-specific DNA binding"/>
    <property type="evidence" value="ECO:0007669"/>
    <property type="project" value="InterPro"/>
</dbReference>
<gene>
    <name evidence="7" type="primary">Dper\GL17508</name>
    <name evidence="7" type="ORF">Dper_GL17508</name>
</gene>
<dbReference type="GO" id="GO:0003700">
    <property type="term" value="F:DNA-binding transcription factor activity"/>
    <property type="evidence" value="ECO:0007669"/>
    <property type="project" value="InterPro"/>
</dbReference>
<reference evidence="7 8" key="1">
    <citation type="journal article" date="2007" name="Nature">
        <title>Evolution of genes and genomes on the Drosophila phylogeny.</title>
        <authorList>
            <consortium name="Drosophila 12 Genomes Consortium"/>
            <person name="Clark A.G."/>
            <person name="Eisen M.B."/>
            <person name="Smith D.R."/>
            <person name="Bergman C.M."/>
            <person name="Oliver B."/>
            <person name="Markow T.A."/>
            <person name="Kaufman T.C."/>
            <person name="Kellis M."/>
            <person name="Gelbart W."/>
            <person name="Iyer V.N."/>
            <person name="Pollard D.A."/>
            <person name="Sackton T.B."/>
            <person name="Larracuente A.M."/>
            <person name="Singh N.D."/>
            <person name="Abad J.P."/>
            <person name="Abt D.N."/>
            <person name="Adryan B."/>
            <person name="Aguade M."/>
            <person name="Akashi H."/>
            <person name="Anderson W.W."/>
            <person name="Aquadro C.F."/>
            <person name="Ardell D.H."/>
            <person name="Arguello R."/>
            <person name="Artieri C.G."/>
            <person name="Barbash D.A."/>
            <person name="Barker D."/>
            <person name="Barsanti P."/>
            <person name="Batterham P."/>
            <person name="Batzoglou S."/>
            <person name="Begun D."/>
            <person name="Bhutkar A."/>
            <person name="Blanco E."/>
            <person name="Bosak S.A."/>
            <person name="Bradley R.K."/>
            <person name="Brand A.D."/>
            <person name="Brent M.R."/>
            <person name="Brooks A.N."/>
            <person name="Brown R.H."/>
            <person name="Butlin R.K."/>
            <person name="Caggese C."/>
            <person name="Calvi B.R."/>
            <person name="Bernardo de Carvalho A."/>
            <person name="Caspi A."/>
            <person name="Castrezana S."/>
            <person name="Celniker S.E."/>
            <person name="Chang J.L."/>
            <person name="Chapple C."/>
            <person name="Chatterji S."/>
            <person name="Chinwalla A."/>
            <person name="Civetta A."/>
            <person name="Clifton S.W."/>
            <person name="Comeron J.M."/>
            <person name="Costello J.C."/>
            <person name="Coyne J.A."/>
            <person name="Daub J."/>
            <person name="David R.G."/>
            <person name="Delcher A.L."/>
            <person name="Delehaunty K."/>
            <person name="Do C.B."/>
            <person name="Ebling H."/>
            <person name="Edwards K."/>
            <person name="Eickbush T."/>
            <person name="Evans J.D."/>
            <person name="Filipski A."/>
            <person name="Findeiss S."/>
            <person name="Freyhult E."/>
            <person name="Fulton L."/>
            <person name="Fulton R."/>
            <person name="Garcia A.C."/>
            <person name="Gardiner A."/>
            <person name="Garfield D.A."/>
            <person name="Garvin B.E."/>
            <person name="Gibson G."/>
            <person name="Gilbert D."/>
            <person name="Gnerre S."/>
            <person name="Godfrey J."/>
            <person name="Good R."/>
            <person name="Gotea V."/>
            <person name="Gravely B."/>
            <person name="Greenberg A.J."/>
            <person name="Griffiths-Jones S."/>
            <person name="Gross S."/>
            <person name="Guigo R."/>
            <person name="Gustafson E.A."/>
            <person name="Haerty W."/>
            <person name="Hahn M.W."/>
            <person name="Halligan D.L."/>
            <person name="Halpern A.L."/>
            <person name="Halter G.M."/>
            <person name="Han M.V."/>
            <person name="Heger A."/>
            <person name="Hillier L."/>
            <person name="Hinrichs A.S."/>
            <person name="Holmes I."/>
            <person name="Hoskins R.A."/>
            <person name="Hubisz M.J."/>
            <person name="Hultmark D."/>
            <person name="Huntley M.A."/>
            <person name="Jaffe D.B."/>
            <person name="Jagadeeshan S."/>
            <person name="Jeck W.R."/>
            <person name="Johnson J."/>
            <person name="Jones C.D."/>
            <person name="Jordan W.C."/>
            <person name="Karpen G.H."/>
            <person name="Kataoka E."/>
            <person name="Keightley P.D."/>
            <person name="Kheradpour P."/>
            <person name="Kirkness E.F."/>
            <person name="Koerich L.B."/>
            <person name="Kristiansen K."/>
            <person name="Kudrna D."/>
            <person name="Kulathinal R.J."/>
            <person name="Kumar S."/>
            <person name="Kwok R."/>
            <person name="Lander E."/>
            <person name="Langley C.H."/>
            <person name="Lapoint R."/>
            <person name="Lazzaro B.P."/>
            <person name="Lee S.J."/>
            <person name="Levesque L."/>
            <person name="Li R."/>
            <person name="Lin C.F."/>
            <person name="Lin M.F."/>
            <person name="Lindblad-Toh K."/>
            <person name="Llopart A."/>
            <person name="Long M."/>
            <person name="Low L."/>
            <person name="Lozovsky E."/>
            <person name="Lu J."/>
            <person name="Luo M."/>
            <person name="Machado C.A."/>
            <person name="Makalowski W."/>
            <person name="Marzo M."/>
            <person name="Matsuda M."/>
            <person name="Matzkin L."/>
            <person name="McAllister B."/>
            <person name="McBride C.S."/>
            <person name="McKernan B."/>
            <person name="McKernan K."/>
            <person name="Mendez-Lago M."/>
            <person name="Minx P."/>
            <person name="Mollenhauer M.U."/>
            <person name="Montooth K."/>
            <person name="Mount S.M."/>
            <person name="Mu X."/>
            <person name="Myers E."/>
            <person name="Negre B."/>
            <person name="Newfeld S."/>
            <person name="Nielsen R."/>
            <person name="Noor M.A."/>
            <person name="O'Grady P."/>
            <person name="Pachter L."/>
            <person name="Papaceit M."/>
            <person name="Parisi M.J."/>
            <person name="Parisi M."/>
            <person name="Parts L."/>
            <person name="Pedersen J.S."/>
            <person name="Pesole G."/>
            <person name="Phillippy A.M."/>
            <person name="Ponting C.P."/>
            <person name="Pop M."/>
            <person name="Porcelli D."/>
            <person name="Powell J.R."/>
            <person name="Prohaska S."/>
            <person name="Pruitt K."/>
            <person name="Puig M."/>
            <person name="Quesneville H."/>
            <person name="Ram K.R."/>
            <person name="Rand D."/>
            <person name="Rasmussen M.D."/>
            <person name="Reed L.K."/>
            <person name="Reenan R."/>
            <person name="Reily A."/>
            <person name="Remington K.A."/>
            <person name="Rieger T.T."/>
            <person name="Ritchie M.G."/>
            <person name="Robin C."/>
            <person name="Rogers Y.H."/>
            <person name="Rohde C."/>
            <person name="Rozas J."/>
            <person name="Rubenfield M.J."/>
            <person name="Ruiz A."/>
            <person name="Russo S."/>
            <person name="Salzberg S.L."/>
            <person name="Sanchez-Gracia A."/>
            <person name="Saranga D.J."/>
            <person name="Sato H."/>
            <person name="Schaeffer S.W."/>
            <person name="Schatz M.C."/>
            <person name="Schlenke T."/>
            <person name="Schwartz R."/>
            <person name="Segarra C."/>
            <person name="Singh R.S."/>
            <person name="Sirot L."/>
            <person name="Sirota M."/>
            <person name="Sisneros N.B."/>
            <person name="Smith C.D."/>
            <person name="Smith T.F."/>
            <person name="Spieth J."/>
            <person name="Stage D.E."/>
            <person name="Stark A."/>
            <person name="Stephan W."/>
            <person name="Strausberg R.L."/>
            <person name="Strempel S."/>
            <person name="Sturgill D."/>
            <person name="Sutton G."/>
            <person name="Sutton G.G."/>
            <person name="Tao W."/>
            <person name="Teichmann S."/>
            <person name="Tobari Y.N."/>
            <person name="Tomimura Y."/>
            <person name="Tsolas J.M."/>
            <person name="Valente V.L."/>
            <person name="Venter E."/>
            <person name="Venter J.C."/>
            <person name="Vicario S."/>
            <person name="Vieira F.G."/>
            <person name="Vilella A.J."/>
            <person name="Villasante A."/>
            <person name="Walenz B."/>
            <person name="Wang J."/>
            <person name="Wasserman M."/>
            <person name="Watts T."/>
            <person name="Wilson D."/>
            <person name="Wilson R.K."/>
            <person name="Wing R.A."/>
            <person name="Wolfner M.F."/>
            <person name="Wong A."/>
            <person name="Wong G.K."/>
            <person name="Wu C.I."/>
            <person name="Wu G."/>
            <person name="Yamamoto D."/>
            <person name="Yang H.P."/>
            <person name="Yang S.P."/>
            <person name="Yorke J.A."/>
            <person name="Yoshida K."/>
            <person name="Zdobnov E."/>
            <person name="Zhang P."/>
            <person name="Zhang Y."/>
            <person name="Zimin A.V."/>
            <person name="Baldwin J."/>
            <person name="Abdouelleil A."/>
            <person name="Abdulkadir J."/>
            <person name="Abebe A."/>
            <person name="Abera B."/>
            <person name="Abreu J."/>
            <person name="Acer S.C."/>
            <person name="Aftuck L."/>
            <person name="Alexander A."/>
            <person name="An P."/>
            <person name="Anderson E."/>
            <person name="Anderson S."/>
            <person name="Arachi H."/>
            <person name="Azer M."/>
            <person name="Bachantsang P."/>
            <person name="Barry A."/>
            <person name="Bayul T."/>
            <person name="Berlin A."/>
            <person name="Bessette D."/>
            <person name="Bloom T."/>
            <person name="Blye J."/>
            <person name="Boguslavskiy L."/>
            <person name="Bonnet C."/>
            <person name="Boukhgalter B."/>
            <person name="Bourzgui I."/>
            <person name="Brown A."/>
            <person name="Cahill P."/>
            <person name="Channer S."/>
            <person name="Cheshatsang Y."/>
            <person name="Chuda L."/>
            <person name="Citroen M."/>
            <person name="Collymore A."/>
            <person name="Cooke P."/>
            <person name="Costello M."/>
            <person name="D'Aco K."/>
            <person name="Daza R."/>
            <person name="De Haan G."/>
            <person name="DeGray S."/>
            <person name="DeMaso C."/>
            <person name="Dhargay N."/>
            <person name="Dooley K."/>
            <person name="Dooley E."/>
            <person name="Doricent M."/>
            <person name="Dorje P."/>
            <person name="Dorjee K."/>
            <person name="Dupes A."/>
            <person name="Elong R."/>
            <person name="Falk J."/>
            <person name="Farina A."/>
            <person name="Faro S."/>
            <person name="Ferguson D."/>
            <person name="Fisher S."/>
            <person name="Foley C.D."/>
            <person name="Franke A."/>
            <person name="Friedrich D."/>
            <person name="Gadbois L."/>
            <person name="Gearin G."/>
            <person name="Gearin C.R."/>
            <person name="Giannoukos G."/>
            <person name="Goode T."/>
            <person name="Graham J."/>
            <person name="Grandbois E."/>
            <person name="Grewal S."/>
            <person name="Gyaltsen K."/>
            <person name="Hafez N."/>
            <person name="Hagos B."/>
            <person name="Hall J."/>
            <person name="Henson C."/>
            <person name="Hollinger A."/>
            <person name="Honan T."/>
            <person name="Huard M.D."/>
            <person name="Hughes L."/>
            <person name="Hurhula B."/>
            <person name="Husby M.E."/>
            <person name="Kamat A."/>
            <person name="Kanga B."/>
            <person name="Kashin S."/>
            <person name="Khazanovich D."/>
            <person name="Kisner P."/>
            <person name="Lance K."/>
            <person name="Lara M."/>
            <person name="Lee W."/>
            <person name="Lennon N."/>
            <person name="Letendre F."/>
            <person name="LeVine R."/>
            <person name="Lipovsky A."/>
            <person name="Liu X."/>
            <person name="Liu J."/>
            <person name="Liu S."/>
            <person name="Lokyitsang T."/>
            <person name="Lokyitsang Y."/>
            <person name="Lubonja R."/>
            <person name="Lui A."/>
            <person name="MacDonald P."/>
            <person name="Magnisalis V."/>
            <person name="Maru K."/>
            <person name="Matthews C."/>
            <person name="McCusker W."/>
            <person name="McDonough S."/>
            <person name="Mehta T."/>
            <person name="Meldrim J."/>
            <person name="Meneus L."/>
            <person name="Mihai O."/>
            <person name="Mihalev A."/>
            <person name="Mihova T."/>
            <person name="Mittelman R."/>
            <person name="Mlenga V."/>
            <person name="Montmayeur A."/>
            <person name="Mulrain L."/>
            <person name="Navidi A."/>
            <person name="Naylor J."/>
            <person name="Negash T."/>
            <person name="Nguyen T."/>
            <person name="Nguyen N."/>
            <person name="Nicol R."/>
            <person name="Norbu C."/>
            <person name="Norbu N."/>
            <person name="Novod N."/>
            <person name="O'Neill B."/>
            <person name="Osman S."/>
            <person name="Markiewicz E."/>
            <person name="Oyono O.L."/>
            <person name="Patti C."/>
            <person name="Phunkhang P."/>
            <person name="Pierre F."/>
            <person name="Priest M."/>
            <person name="Raghuraman S."/>
            <person name="Rege F."/>
            <person name="Reyes R."/>
            <person name="Rise C."/>
            <person name="Rogov P."/>
            <person name="Ross K."/>
            <person name="Ryan E."/>
            <person name="Settipalli S."/>
            <person name="Shea T."/>
            <person name="Sherpa N."/>
            <person name="Shi L."/>
            <person name="Shih D."/>
            <person name="Sparrow T."/>
            <person name="Spaulding J."/>
            <person name="Stalker J."/>
            <person name="Stange-Thomann N."/>
            <person name="Stavropoulos S."/>
            <person name="Stone C."/>
            <person name="Strader C."/>
            <person name="Tesfaye S."/>
            <person name="Thomson T."/>
            <person name="Thoulutsang Y."/>
            <person name="Thoulutsang D."/>
            <person name="Topham K."/>
            <person name="Topping I."/>
            <person name="Tsamla T."/>
            <person name="Vassiliev H."/>
            <person name="Vo A."/>
            <person name="Wangchuk T."/>
            <person name="Wangdi T."/>
            <person name="Weiand M."/>
            <person name="Wilkinson J."/>
            <person name="Wilson A."/>
            <person name="Yadav S."/>
            <person name="Young G."/>
            <person name="Yu Q."/>
            <person name="Zembek L."/>
            <person name="Zhong D."/>
            <person name="Zimmer A."/>
            <person name="Zwirko Z."/>
            <person name="Jaffe D.B."/>
            <person name="Alvarez P."/>
            <person name="Brockman W."/>
            <person name="Butler J."/>
            <person name="Chin C."/>
            <person name="Gnerre S."/>
            <person name="Grabherr M."/>
            <person name="Kleber M."/>
            <person name="Mauceli E."/>
            <person name="MacCallum I."/>
        </authorList>
    </citation>
    <scope>NUCLEOTIDE SEQUENCE [LARGE SCALE GENOMIC DNA]</scope>
    <source>
        <strain evidence="8">MSH-3 / Tucson 14011-0111.49</strain>
    </source>
</reference>
<evidence type="ECO:0000256" key="5">
    <source>
        <dbReference type="SAM" id="MobiDB-lite"/>
    </source>
</evidence>
<dbReference type="InterPro" id="IPR036388">
    <property type="entry name" value="WH-like_DNA-bd_sf"/>
</dbReference>
<feature type="compositionally biased region" description="Basic residues" evidence="5">
    <location>
        <begin position="353"/>
        <end position="363"/>
    </location>
</feature>
<dbReference type="Pfam" id="PF00447">
    <property type="entry name" value="HSF_DNA-bind"/>
    <property type="match status" value="1"/>
</dbReference>
<dbReference type="EMBL" id="CH479183">
    <property type="protein sequence ID" value="EDW35911.1"/>
    <property type="molecule type" value="Genomic_DNA"/>
</dbReference>
<accession>B4GHE1</accession>
<comment type="subcellular location">
    <subcellularLocation>
        <location evidence="1">Nucleus</location>
    </subcellularLocation>
</comment>
<dbReference type="eggNOG" id="ENOG502QUJ0">
    <property type="taxonomic scope" value="Eukaryota"/>
</dbReference>
<evidence type="ECO:0000256" key="1">
    <source>
        <dbReference type="ARBA" id="ARBA00004123"/>
    </source>
</evidence>
<feature type="region of interest" description="Disordered" evidence="5">
    <location>
        <begin position="1"/>
        <end position="26"/>
    </location>
</feature>
<evidence type="ECO:0000256" key="2">
    <source>
        <dbReference type="ARBA" id="ARBA00006403"/>
    </source>
</evidence>
<dbReference type="STRING" id="7234.B4GHE1"/>
<dbReference type="InterPro" id="IPR000232">
    <property type="entry name" value="HSF_DNA-bd"/>
</dbReference>
<feature type="region of interest" description="Disordered" evidence="5">
    <location>
        <begin position="495"/>
        <end position="520"/>
    </location>
</feature>
<feature type="domain" description="HSF-type DNA-binding" evidence="6">
    <location>
        <begin position="43"/>
        <end position="140"/>
    </location>
</feature>
<keyword evidence="3" id="KW-0238">DNA-binding</keyword>
<feature type="compositionally biased region" description="Basic and acidic residues" evidence="5">
    <location>
        <begin position="432"/>
        <end position="451"/>
    </location>
</feature>
<dbReference type="PhylomeDB" id="B4GHE1"/>
<dbReference type="AlphaFoldDB" id="B4GHE1"/>
<feature type="compositionally biased region" description="Low complexity" evidence="5">
    <location>
        <begin position="364"/>
        <end position="379"/>
    </location>
</feature>
<protein>
    <submittedName>
        <fullName evidence="7">GL17508</fullName>
    </submittedName>
</protein>
<feature type="compositionally biased region" description="Basic residues" evidence="5">
    <location>
        <begin position="1"/>
        <end position="12"/>
    </location>
</feature>
<sequence length="520" mass="58827">MKKKLLKKRAGGRLKEKRTAGVRQQRPRVTRRILRRRLAAYSFVQKLYLATNSRRIDFLNWSKKGKHLLLEYVALQEHLLGSRSLFSCNSVLQFTEQLLNHGFVRVLDHDLQDLPKSSIVLVFQHANFVMGVPKKICHIRSLKPQEKKETPTTQQKQQQKDLCFSFNSYLSPLQMARCRLRTELSYHSDVAVLQEHANASNRPVAKRGGRPAAILETTVEQQLVAKTDKIVNPYESVAKILTKQVPSFAGYYGNVPPPKLQDFFQEYMPRYGIKISGYKQIVIDGHNKSGDFNQNLPIGVDYSDEEKDAAADAKKDAFDLEEVMQQLCDDAGDGDGDGSGSGSTSKPKEKPKPIKSKKKKYNKGSKSNALLESSSSSSSSEDEDEDKGASSSLELFLNENNGTYKFVKKTKDENKLPQGIRAQKTTKNRLQGVDRETGDEPLPKKSKKEAAVELLPDDNEDSGQKILMSEEDELMDFAVDDDDDDEEYIDQKVLRRTASQPAAKRRSYDFRKSKLTLPKE</sequence>
<evidence type="ECO:0000259" key="6">
    <source>
        <dbReference type="Pfam" id="PF00447"/>
    </source>
</evidence>
<comment type="similarity">
    <text evidence="2">Belongs to the HSF family.</text>
</comment>
<feature type="region of interest" description="Disordered" evidence="5">
    <location>
        <begin position="328"/>
        <end position="395"/>
    </location>
</feature>
<dbReference type="Proteomes" id="UP000008744">
    <property type="component" value="Unassembled WGS sequence"/>
</dbReference>